<evidence type="ECO:0000256" key="4">
    <source>
        <dbReference type="ARBA" id="ARBA00023163"/>
    </source>
</evidence>
<reference evidence="9" key="1">
    <citation type="submission" date="2021-01" db="EMBL/GenBank/DDBJ databases">
        <authorList>
            <person name="Corre E."/>
            <person name="Pelletier E."/>
            <person name="Niang G."/>
            <person name="Scheremetjew M."/>
            <person name="Finn R."/>
            <person name="Kale V."/>
            <person name="Holt S."/>
            <person name="Cochrane G."/>
            <person name="Meng A."/>
            <person name="Brown T."/>
            <person name="Cohen L."/>
        </authorList>
    </citation>
    <scope>NUCLEOTIDE SEQUENCE</scope>
    <source>
        <strain evidence="9">CCMP219</strain>
    </source>
</reference>
<feature type="region of interest" description="Disordered" evidence="6">
    <location>
        <begin position="20"/>
        <end position="84"/>
    </location>
</feature>
<evidence type="ECO:0000256" key="5">
    <source>
        <dbReference type="ARBA" id="ARBA00023242"/>
    </source>
</evidence>
<dbReference type="GO" id="GO:0003700">
    <property type="term" value="F:DNA-binding transcription factor activity"/>
    <property type="evidence" value="ECO:0007669"/>
    <property type="project" value="InterPro"/>
</dbReference>
<keyword evidence="7" id="KW-0732">Signal</keyword>
<feature type="region of interest" description="Disordered" evidence="6">
    <location>
        <begin position="138"/>
        <end position="167"/>
    </location>
</feature>
<dbReference type="PANTHER" id="PTHR32467:SF90">
    <property type="entry name" value="AP2-LIKE ETHYLENE-RESPONSIVE TRANSCRIPTION FACTOR AIL1"/>
    <property type="match status" value="1"/>
</dbReference>
<evidence type="ECO:0000256" key="2">
    <source>
        <dbReference type="ARBA" id="ARBA00023015"/>
    </source>
</evidence>
<evidence type="ECO:0000259" key="8">
    <source>
        <dbReference type="PROSITE" id="PS51032"/>
    </source>
</evidence>
<feature type="chain" id="PRO_5030924263" description="AP2/ERF domain-containing protein" evidence="7">
    <location>
        <begin position="18"/>
        <end position="167"/>
    </location>
</feature>
<evidence type="ECO:0000256" key="3">
    <source>
        <dbReference type="ARBA" id="ARBA00023125"/>
    </source>
</evidence>
<organism evidence="9">
    <name type="scientific">Chlamydomonas euryale</name>
    <dbReference type="NCBI Taxonomy" id="1486919"/>
    <lineage>
        <taxon>Eukaryota</taxon>
        <taxon>Viridiplantae</taxon>
        <taxon>Chlorophyta</taxon>
        <taxon>core chlorophytes</taxon>
        <taxon>Chlorophyceae</taxon>
        <taxon>CS clade</taxon>
        <taxon>Chlamydomonadales</taxon>
        <taxon>Chlamydomonadaceae</taxon>
        <taxon>Chlamydomonas</taxon>
    </lineage>
</organism>
<evidence type="ECO:0000256" key="6">
    <source>
        <dbReference type="SAM" id="MobiDB-lite"/>
    </source>
</evidence>
<keyword evidence="5" id="KW-0539">Nucleus</keyword>
<proteinExistence type="predicted"/>
<dbReference type="SUPFAM" id="SSF54171">
    <property type="entry name" value="DNA-binding domain"/>
    <property type="match status" value="1"/>
</dbReference>
<name>A0A7R9VMF8_9CHLO</name>
<dbReference type="SMART" id="SM00380">
    <property type="entry name" value="AP2"/>
    <property type="match status" value="1"/>
</dbReference>
<dbReference type="GO" id="GO:0003677">
    <property type="term" value="F:DNA binding"/>
    <property type="evidence" value="ECO:0007669"/>
    <property type="project" value="UniProtKB-KW"/>
</dbReference>
<sequence>MAHSSLVAALAPVMGQAAAGAMASAAMNKDSGGGGSAANGAGPRGGDEGGGGDDDDAADDARRMGPPASVAPGGKPTMRGKSQFRGVSWCEKVKKWRALLWDGSKQRFLGHYASDQDAARSYDRALVELKGAEAKTNFPMGEYEKDAGGSAPTSADGARGSGSPAVG</sequence>
<keyword evidence="4" id="KW-0804">Transcription</keyword>
<gene>
    <name evidence="9" type="ORF">CEUR00632_LOCUS14616</name>
</gene>
<dbReference type="InterPro" id="IPR016177">
    <property type="entry name" value="DNA-bd_dom_sf"/>
</dbReference>
<evidence type="ECO:0000313" key="9">
    <source>
        <dbReference type="EMBL" id="CAD8298542.1"/>
    </source>
</evidence>
<dbReference type="GO" id="GO:0005634">
    <property type="term" value="C:nucleus"/>
    <property type="evidence" value="ECO:0007669"/>
    <property type="project" value="UniProtKB-SubCell"/>
</dbReference>
<dbReference type="Gene3D" id="3.30.730.10">
    <property type="entry name" value="AP2/ERF domain"/>
    <property type="match status" value="1"/>
</dbReference>
<evidence type="ECO:0000256" key="1">
    <source>
        <dbReference type="ARBA" id="ARBA00004123"/>
    </source>
</evidence>
<dbReference type="PANTHER" id="PTHR32467">
    <property type="entry name" value="AP2-LIKE ETHYLENE-RESPONSIVE TRANSCRIPTION FACTOR"/>
    <property type="match status" value="1"/>
</dbReference>
<protein>
    <recommendedName>
        <fullName evidence="8">AP2/ERF domain-containing protein</fullName>
    </recommendedName>
</protein>
<feature type="domain" description="AP2/ERF" evidence="8">
    <location>
        <begin position="83"/>
        <end position="139"/>
    </location>
</feature>
<accession>A0A7R9VMF8</accession>
<dbReference type="InterPro" id="IPR001471">
    <property type="entry name" value="AP2/ERF_dom"/>
</dbReference>
<dbReference type="InterPro" id="IPR036955">
    <property type="entry name" value="AP2/ERF_dom_sf"/>
</dbReference>
<keyword evidence="3" id="KW-0238">DNA-binding</keyword>
<dbReference type="EMBL" id="HBEC01031485">
    <property type="protein sequence ID" value="CAD8298542.1"/>
    <property type="molecule type" value="Transcribed_RNA"/>
</dbReference>
<dbReference type="AlphaFoldDB" id="A0A7R9VMF8"/>
<keyword evidence="2" id="KW-0805">Transcription regulation</keyword>
<dbReference type="PROSITE" id="PS51032">
    <property type="entry name" value="AP2_ERF"/>
    <property type="match status" value="1"/>
</dbReference>
<feature type="signal peptide" evidence="7">
    <location>
        <begin position="1"/>
        <end position="17"/>
    </location>
</feature>
<evidence type="ECO:0000256" key="7">
    <source>
        <dbReference type="SAM" id="SignalP"/>
    </source>
</evidence>
<comment type="subcellular location">
    <subcellularLocation>
        <location evidence="1">Nucleus</location>
    </subcellularLocation>
</comment>